<dbReference type="InterPro" id="IPR001091">
    <property type="entry name" value="RM_Methyltransferase"/>
</dbReference>
<dbReference type="Proteomes" id="UP000218831">
    <property type="component" value="Unassembled WGS sequence"/>
</dbReference>
<dbReference type="GO" id="GO:0015667">
    <property type="term" value="F:site-specific DNA-methyltransferase (cytosine-N4-specific) activity"/>
    <property type="evidence" value="ECO:0007669"/>
    <property type="project" value="UniProtKB-EC"/>
</dbReference>
<comment type="catalytic activity">
    <reaction evidence="7">
        <text>a 2'-deoxycytidine in DNA + S-adenosyl-L-methionine = an N(4)-methyl-2'-deoxycytidine in DNA + S-adenosyl-L-homocysteine + H(+)</text>
        <dbReference type="Rhea" id="RHEA:16857"/>
        <dbReference type="Rhea" id="RHEA-COMP:11369"/>
        <dbReference type="Rhea" id="RHEA-COMP:13674"/>
        <dbReference type="ChEBI" id="CHEBI:15378"/>
        <dbReference type="ChEBI" id="CHEBI:57856"/>
        <dbReference type="ChEBI" id="CHEBI:59789"/>
        <dbReference type="ChEBI" id="CHEBI:85452"/>
        <dbReference type="ChEBI" id="CHEBI:137933"/>
        <dbReference type="EC" id="2.1.1.113"/>
    </reaction>
</comment>
<dbReference type="EC" id="2.1.1.-" evidence="8"/>
<dbReference type="GO" id="GO:0032259">
    <property type="term" value="P:methylation"/>
    <property type="evidence" value="ECO:0007669"/>
    <property type="project" value="UniProtKB-KW"/>
</dbReference>
<dbReference type="AlphaFoldDB" id="A0A2A2G8E4"/>
<comment type="similarity">
    <text evidence="1">Belongs to the N(4)/N(6)-methyltransferase family. N(4) subfamily.</text>
</comment>
<comment type="caution">
    <text evidence="10">The sequence shown here is derived from an EMBL/GenBank/DDBJ whole genome shotgun (WGS) entry which is preliminary data.</text>
</comment>
<feature type="domain" description="DNA methylase N-4/N-6" evidence="9">
    <location>
        <begin position="22"/>
        <end position="266"/>
    </location>
</feature>
<evidence type="ECO:0000259" key="9">
    <source>
        <dbReference type="Pfam" id="PF01555"/>
    </source>
</evidence>
<dbReference type="GO" id="GO:0003677">
    <property type="term" value="F:DNA binding"/>
    <property type="evidence" value="ECO:0007669"/>
    <property type="project" value="UniProtKB-KW"/>
</dbReference>
<dbReference type="OrthoDB" id="9800801at2"/>
<evidence type="ECO:0000256" key="6">
    <source>
        <dbReference type="ARBA" id="ARBA00023125"/>
    </source>
</evidence>
<dbReference type="GO" id="GO:0009307">
    <property type="term" value="P:DNA restriction-modification system"/>
    <property type="evidence" value="ECO:0007669"/>
    <property type="project" value="UniProtKB-KW"/>
</dbReference>
<dbReference type="SUPFAM" id="SSF53335">
    <property type="entry name" value="S-adenosyl-L-methionine-dependent methyltransferases"/>
    <property type="match status" value="1"/>
</dbReference>
<dbReference type="PRINTS" id="PR00508">
    <property type="entry name" value="S21N4MTFRASE"/>
</dbReference>
<evidence type="ECO:0000256" key="1">
    <source>
        <dbReference type="ARBA" id="ARBA00010203"/>
    </source>
</evidence>
<evidence type="ECO:0000256" key="4">
    <source>
        <dbReference type="ARBA" id="ARBA00022691"/>
    </source>
</evidence>
<keyword evidence="6" id="KW-0238">DNA-binding</keyword>
<dbReference type="InterPro" id="IPR002941">
    <property type="entry name" value="DNA_methylase_N4/N6"/>
</dbReference>
<evidence type="ECO:0000256" key="5">
    <source>
        <dbReference type="ARBA" id="ARBA00022747"/>
    </source>
</evidence>
<keyword evidence="5" id="KW-0680">Restriction system</keyword>
<keyword evidence="2 10" id="KW-0489">Methyltransferase</keyword>
<dbReference type="InterPro" id="IPR029063">
    <property type="entry name" value="SAM-dependent_MTases_sf"/>
</dbReference>
<dbReference type="Pfam" id="PF01555">
    <property type="entry name" value="N6_N4_Mtase"/>
    <property type="match status" value="1"/>
</dbReference>
<keyword evidence="4" id="KW-0949">S-adenosyl-L-methionine</keyword>
<keyword evidence="3" id="KW-0808">Transferase</keyword>
<evidence type="ECO:0000256" key="7">
    <source>
        <dbReference type="ARBA" id="ARBA00049120"/>
    </source>
</evidence>
<dbReference type="EMBL" id="NSKE01000008">
    <property type="protein sequence ID" value="PAU93440.1"/>
    <property type="molecule type" value="Genomic_DNA"/>
</dbReference>
<evidence type="ECO:0000313" key="10">
    <source>
        <dbReference type="EMBL" id="PAU93440.1"/>
    </source>
</evidence>
<dbReference type="PROSITE" id="PS00093">
    <property type="entry name" value="N4_MTASE"/>
    <property type="match status" value="1"/>
</dbReference>
<dbReference type="GO" id="GO:0008170">
    <property type="term" value="F:N-methyltransferase activity"/>
    <property type="evidence" value="ECO:0007669"/>
    <property type="project" value="InterPro"/>
</dbReference>
<evidence type="ECO:0000256" key="2">
    <source>
        <dbReference type="ARBA" id="ARBA00022603"/>
    </source>
</evidence>
<evidence type="ECO:0000256" key="3">
    <source>
        <dbReference type="ARBA" id="ARBA00022679"/>
    </source>
</evidence>
<evidence type="ECO:0000313" key="11">
    <source>
        <dbReference type="Proteomes" id="UP000218831"/>
    </source>
</evidence>
<protein>
    <recommendedName>
        <fullName evidence="8">Methyltransferase</fullName>
        <ecNumber evidence="8">2.1.1.-</ecNumber>
    </recommendedName>
</protein>
<dbReference type="InterPro" id="IPR017985">
    <property type="entry name" value="MeTrfase_CN4_CS"/>
</dbReference>
<organism evidence="10 11">
    <name type="scientific">Fodinibius salipaludis</name>
    <dbReference type="NCBI Taxonomy" id="2032627"/>
    <lineage>
        <taxon>Bacteria</taxon>
        <taxon>Pseudomonadati</taxon>
        <taxon>Balneolota</taxon>
        <taxon>Balneolia</taxon>
        <taxon>Balneolales</taxon>
        <taxon>Balneolaceae</taxon>
        <taxon>Fodinibius</taxon>
    </lineage>
</organism>
<keyword evidence="11" id="KW-1185">Reference proteome</keyword>
<reference evidence="10 11" key="1">
    <citation type="submission" date="2017-08" db="EMBL/GenBank/DDBJ databases">
        <title>Aliifodinibius alkalisoli sp. nov., isolated from saline alkaline soil.</title>
        <authorList>
            <person name="Liu D."/>
            <person name="Zhang G."/>
        </authorList>
    </citation>
    <scope>NUCLEOTIDE SEQUENCE [LARGE SCALE GENOMIC DNA]</scope>
    <source>
        <strain evidence="10 11">WN023</strain>
    </source>
</reference>
<dbReference type="Gene3D" id="3.40.50.150">
    <property type="entry name" value="Vaccinia Virus protein VP39"/>
    <property type="match status" value="1"/>
</dbReference>
<gene>
    <name evidence="10" type="ORF">CK503_11950</name>
</gene>
<accession>A0A2A2G8E4</accession>
<sequence>METTHKVLFGNAKTMKVDDNSVDLVVTSPPYPMIEMWDEQFSNMNPQIEKALYNSDGSLAFELMHQQLDVIWKELYRVLKEGGIACINIGDATRKVGDDFQLYSNHARVVKAFIDIGFSNMPNILWRKQTNAPNKFMGSGMMPPSAYITLEHEYVLVFRKGGKRSFSSDEKSLRRESAYFWEERNKWFSDLWEFKGILQDLADKSTRERSGAFPFELPYRFINMFSIKKDTVLDPFLGTGTTSLAALCTGRNSIGYEIEEGFRDTIFSLLNNDSINMLNDRIRKRILDHKEFVKSRLAEKGDNAFKYENDHYDFPVITKQEKPLLLNYLKTIDRESKDTVQCKYFEEAMFDYPKEGTLFAEVEHG</sequence>
<evidence type="ECO:0000256" key="8">
    <source>
        <dbReference type="RuleBase" id="RU362026"/>
    </source>
</evidence>
<name>A0A2A2G8E4_9BACT</name>
<proteinExistence type="inferred from homology"/>
<dbReference type="RefSeq" id="WP_095607052.1">
    <property type="nucleotide sequence ID" value="NZ_NSKE01000008.1"/>
</dbReference>